<dbReference type="EMBL" id="KI925457">
    <property type="protein sequence ID" value="ETW82647.1"/>
    <property type="molecule type" value="Genomic_DNA"/>
</dbReference>
<dbReference type="InParanoid" id="W4K9X6"/>
<dbReference type="RefSeq" id="XP_009544989.1">
    <property type="nucleotide sequence ID" value="XM_009546694.1"/>
</dbReference>
<accession>W4K9X6</accession>
<dbReference type="Proteomes" id="UP000030671">
    <property type="component" value="Unassembled WGS sequence"/>
</dbReference>
<name>W4K9X6_HETIT</name>
<sequence length="49" mass="5575">MSSPGSMVPSLKVSIPFIQNPSFPFPSNRLDPLKQPLKTHRPYPFICLY</sequence>
<dbReference type="AlphaFoldDB" id="W4K9X6"/>
<evidence type="ECO:0000313" key="1">
    <source>
        <dbReference type="EMBL" id="ETW82647.1"/>
    </source>
</evidence>
<gene>
    <name evidence="1" type="ORF">HETIRDRAFT_416760</name>
</gene>
<dbReference type="KEGG" id="hir:HETIRDRAFT_416760"/>
<dbReference type="HOGENOM" id="CLU_3143252_0_0_1"/>
<reference evidence="1 2" key="1">
    <citation type="journal article" date="2012" name="New Phytol.">
        <title>Insight into trade-off between wood decay and parasitism from the genome of a fungal forest pathogen.</title>
        <authorList>
            <person name="Olson A."/>
            <person name="Aerts A."/>
            <person name="Asiegbu F."/>
            <person name="Belbahri L."/>
            <person name="Bouzid O."/>
            <person name="Broberg A."/>
            <person name="Canback B."/>
            <person name="Coutinho P.M."/>
            <person name="Cullen D."/>
            <person name="Dalman K."/>
            <person name="Deflorio G."/>
            <person name="van Diepen L.T."/>
            <person name="Dunand C."/>
            <person name="Duplessis S."/>
            <person name="Durling M."/>
            <person name="Gonthier P."/>
            <person name="Grimwood J."/>
            <person name="Fossdal C.G."/>
            <person name="Hansson D."/>
            <person name="Henrissat B."/>
            <person name="Hietala A."/>
            <person name="Himmelstrand K."/>
            <person name="Hoffmeister D."/>
            <person name="Hogberg N."/>
            <person name="James T.Y."/>
            <person name="Karlsson M."/>
            <person name="Kohler A."/>
            <person name="Kues U."/>
            <person name="Lee Y.H."/>
            <person name="Lin Y.C."/>
            <person name="Lind M."/>
            <person name="Lindquist E."/>
            <person name="Lombard V."/>
            <person name="Lucas S."/>
            <person name="Lunden K."/>
            <person name="Morin E."/>
            <person name="Murat C."/>
            <person name="Park J."/>
            <person name="Raffaello T."/>
            <person name="Rouze P."/>
            <person name="Salamov A."/>
            <person name="Schmutz J."/>
            <person name="Solheim H."/>
            <person name="Stahlberg J."/>
            <person name="Velez H."/>
            <person name="de Vries R.P."/>
            <person name="Wiebenga A."/>
            <person name="Woodward S."/>
            <person name="Yakovlev I."/>
            <person name="Garbelotto M."/>
            <person name="Martin F."/>
            <person name="Grigoriev I.V."/>
            <person name="Stenlid J."/>
        </authorList>
    </citation>
    <scope>NUCLEOTIDE SEQUENCE [LARGE SCALE GENOMIC DNA]</scope>
    <source>
        <strain evidence="1 2">TC 32-1</strain>
    </source>
</reference>
<evidence type="ECO:0000313" key="2">
    <source>
        <dbReference type="Proteomes" id="UP000030671"/>
    </source>
</evidence>
<protein>
    <submittedName>
        <fullName evidence="1">Uncharacterized protein</fullName>
    </submittedName>
</protein>
<dbReference type="GeneID" id="20673355"/>
<organism evidence="1 2">
    <name type="scientific">Heterobasidion irregulare (strain TC 32-1)</name>
    <dbReference type="NCBI Taxonomy" id="747525"/>
    <lineage>
        <taxon>Eukaryota</taxon>
        <taxon>Fungi</taxon>
        <taxon>Dikarya</taxon>
        <taxon>Basidiomycota</taxon>
        <taxon>Agaricomycotina</taxon>
        <taxon>Agaricomycetes</taxon>
        <taxon>Russulales</taxon>
        <taxon>Bondarzewiaceae</taxon>
        <taxon>Heterobasidion</taxon>
        <taxon>Heterobasidion annosum species complex</taxon>
    </lineage>
</organism>
<proteinExistence type="predicted"/>
<keyword evidence="2" id="KW-1185">Reference proteome</keyword>